<sequence length="60" mass="7014">AVPPLKPYNSSDEKGKKGRTERESATRALRPTTRRRRRRRRRRQPGSFVLEQANKNLPAD</sequence>
<feature type="region of interest" description="Disordered" evidence="1">
    <location>
        <begin position="1"/>
        <end position="60"/>
    </location>
</feature>
<keyword evidence="3" id="KW-1185">Reference proteome</keyword>
<gene>
    <name evidence="2" type="ORF">JRQ81_017265</name>
</gene>
<feature type="compositionally biased region" description="Basic and acidic residues" evidence="1">
    <location>
        <begin position="11"/>
        <end position="25"/>
    </location>
</feature>
<dbReference type="EMBL" id="JAPFRF010000008">
    <property type="protein sequence ID" value="KAJ7324245.1"/>
    <property type="molecule type" value="Genomic_DNA"/>
</dbReference>
<name>A0A9Q0XSF6_9SAUR</name>
<protein>
    <submittedName>
        <fullName evidence="2">Uncharacterized protein</fullName>
    </submittedName>
</protein>
<evidence type="ECO:0000256" key="1">
    <source>
        <dbReference type="SAM" id="MobiDB-lite"/>
    </source>
</evidence>
<organism evidence="2 3">
    <name type="scientific">Phrynocephalus forsythii</name>
    <dbReference type="NCBI Taxonomy" id="171643"/>
    <lineage>
        <taxon>Eukaryota</taxon>
        <taxon>Metazoa</taxon>
        <taxon>Chordata</taxon>
        <taxon>Craniata</taxon>
        <taxon>Vertebrata</taxon>
        <taxon>Euteleostomi</taxon>
        <taxon>Lepidosauria</taxon>
        <taxon>Squamata</taxon>
        <taxon>Bifurcata</taxon>
        <taxon>Unidentata</taxon>
        <taxon>Episquamata</taxon>
        <taxon>Toxicofera</taxon>
        <taxon>Iguania</taxon>
        <taxon>Acrodonta</taxon>
        <taxon>Agamidae</taxon>
        <taxon>Agaminae</taxon>
        <taxon>Phrynocephalus</taxon>
    </lineage>
</organism>
<evidence type="ECO:0000313" key="2">
    <source>
        <dbReference type="EMBL" id="KAJ7324245.1"/>
    </source>
</evidence>
<accession>A0A9Q0XSF6</accession>
<comment type="caution">
    <text evidence="2">The sequence shown here is derived from an EMBL/GenBank/DDBJ whole genome shotgun (WGS) entry which is preliminary data.</text>
</comment>
<feature type="compositionally biased region" description="Basic residues" evidence="1">
    <location>
        <begin position="32"/>
        <end position="44"/>
    </location>
</feature>
<feature type="non-terminal residue" evidence="2">
    <location>
        <position position="60"/>
    </location>
</feature>
<dbReference type="Proteomes" id="UP001142489">
    <property type="component" value="Unassembled WGS sequence"/>
</dbReference>
<reference evidence="2" key="1">
    <citation type="journal article" date="2023" name="DNA Res.">
        <title>Chromosome-level genome assembly of Phrynocephalus forsythii using third-generation DNA sequencing and Hi-C analysis.</title>
        <authorList>
            <person name="Qi Y."/>
            <person name="Zhao W."/>
            <person name="Zhao Y."/>
            <person name="Niu C."/>
            <person name="Cao S."/>
            <person name="Zhang Y."/>
        </authorList>
    </citation>
    <scope>NUCLEOTIDE SEQUENCE</scope>
    <source>
        <tissue evidence="2">Muscle</tissue>
    </source>
</reference>
<proteinExistence type="predicted"/>
<evidence type="ECO:0000313" key="3">
    <source>
        <dbReference type="Proteomes" id="UP001142489"/>
    </source>
</evidence>
<dbReference type="AlphaFoldDB" id="A0A9Q0XSF6"/>